<dbReference type="InterPro" id="IPR019239">
    <property type="entry name" value="VapB_antitoxin"/>
</dbReference>
<organism evidence="2 3">
    <name type="scientific">Streptomyces chilikensis</name>
    <dbReference type="NCBI Taxonomy" id="1194079"/>
    <lineage>
        <taxon>Bacteria</taxon>
        <taxon>Bacillati</taxon>
        <taxon>Actinomycetota</taxon>
        <taxon>Actinomycetes</taxon>
        <taxon>Kitasatosporales</taxon>
        <taxon>Streptomycetaceae</taxon>
        <taxon>Streptomyces</taxon>
    </lineage>
</organism>
<dbReference type="Pfam" id="PF09957">
    <property type="entry name" value="VapB_antitoxin"/>
    <property type="match status" value="1"/>
</dbReference>
<feature type="region of interest" description="Disordered" evidence="1">
    <location>
        <begin position="54"/>
        <end position="76"/>
    </location>
</feature>
<keyword evidence="3" id="KW-1185">Reference proteome</keyword>
<reference evidence="2 3" key="1">
    <citation type="submission" date="2024-06" db="EMBL/GenBank/DDBJ databases">
        <title>The Natural Products Discovery Center: Release of the First 8490 Sequenced Strains for Exploring Actinobacteria Biosynthetic Diversity.</title>
        <authorList>
            <person name="Kalkreuter E."/>
            <person name="Kautsar S.A."/>
            <person name="Yang D."/>
            <person name="Bader C.D."/>
            <person name="Teijaro C.N."/>
            <person name="Fluegel L."/>
            <person name="Davis C.M."/>
            <person name="Simpson J.R."/>
            <person name="Lauterbach L."/>
            <person name="Steele A.D."/>
            <person name="Gui C."/>
            <person name="Meng S."/>
            <person name="Li G."/>
            <person name="Viehrig K."/>
            <person name="Ye F."/>
            <person name="Su P."/>
            <person name="Kiefer A.F."/>
            <person name="Nichols A."/>
            <person name="Cepeda A.J."/>
            <person name="Yan W."/>
            <person name="Fan B."/>
            <person name="Jiang Y."/>
            <person name="Adhikari A."/>
            <person name="Zheng C.-J."/>
            <person name="Schuster L."/>
            <person name="Cowan T.M."/>
            <person name="Smanski M.J."/>
            <person name="Chevrette M.G."/>
            <person name="De Carvalho L.P.S."/>
            <person name="Shen B."/>
        </authorList>
    </citation>
    <scope>NUCLEOTIDE SEQUENCE [LARGE SCALE GENOMIC DNA]</scope>
    <source>
        <strain evidence="2 3">NPDC048117</strain>
    </source>
</reference>
<sequence>MARTVIDLDDDIVTEAMRLYGTKTKAAAVRAAMEEAVKYRLRQEFFDALDRGDVDLTHDSRGADGGPVGDAERGAA</sequence>
<dbReference type="Proteomes" id="UP001551584">
    <property type="component" value="Unassembled WGS sequence"/>
</dbReference>
<gene>
    <name evidence="2" type="ORF">AB0D95_13075</name>
</gene>
<evidence type="ECO:0000313" key="2">
    <source>
        <dbReference type="EMBL" id="MEU9578182.1"/>
    </source>
</evidence>
<accession>A0ABV3EPN9</accession>
<dbReference type="EMBL" id="JBEZNA010000024">
    <property type="protein sequence ID" value="MEU9578182.1"/>
    <property type="molecule type" value="Genomic_DNA"/>
</dbReference>
<comment type="caution">
    <text evidence="2">The sequence shown here is derived from an EMBL/GenBank/DDBJ whole genome shotgun (WGS) entry which is preliminary data.</text>
</comment>
<dbReference type="RefSeq" id="WP_359271947.1">
    <property type="nucleotide sequence ID" value="NZ_JBEZNA010000024.1"/>
</dbReference>
<name>A0ABV3EPN9_9ACTN</name>
<evidence type="ECO:0000313" key="3">
    <source>
        <dbReference type="Proteomes" id="UP001551584"/>
    </source>
</evidence>
<protein>
    <submittedName>
        <fullName evidence="2">Type II toxin-antitoxin system VapB family antitoxin</fullName>
    </submittedName>
</protein>
<evidence type="ECO:0000256" key="1">
    <source>
        <dbReference type="SAM" id="MobiDB-lite"/>
    </source>
</evidence>
<proteinExistence type="predicted"/>